<keyword evidence="2" id="KW-1185">Reference proteome</keyword>
<dbReference type="Proteomes" id="UP000316238">
    <property type="component" value="Unassembled WGS sequence"/>
</dbReference>
<sequence>MRVVNTTLSFRKVFRKFLKPYPHLQEDFLPLLEQLEHGPLPGVPLVGFAGKIWKARLASSDQRKGRSGGFRLIYLTDEKAQELWLLTLYAKSEQTDIRAGEIQKILDSLP</sequence>
<reference evidence="1" key="1">
    <citation type="submission" date="2017-07" db="EMBL/GenBank/DDBJ databases">
        <title>The cable genome - Insights into the physiology and evolution of filamentous bacteria capable of sulfide oxidation via long distance electron transfer.</title>
        <authorList>
            <person name="Thorup C."/>
            <person name="Bjerg J.T."/>
            <person name="Schreiber L."/>
            <person name="Nielsen L.P."/>
            <person name="Kjeldsen K.U."/>
            <person name="Boesen T."/>
            <person name="Boggild A."/>
            <person name="Meysman F."/>
            <person name="Geelhoed J."/>
            <person name="Schramm A."/>
        </authorList>
    </citation>
    <scope>NUCLEOTIDE SEQUENCE [LARGE SCALE GENOMIC DNA]</scope>
    <source>
        <strain evidence="1">GS</strain>
    </source>
</reference>
<protein>
    <recommendedName>
        <fullName evidence="3">RelE toxin of RelE</fullName>
    </recommendedName>
</protein>
<evidence type="ECO:0008006" key="3">
    <source>
        <dbReference type="Google" id="ProtNLM"/>
    </source>
</evidence>
<dbReference type="EMBL" id="NQJD01000040">
    <property type="protein sequence ID" value="TAA74094.1"/>
    <property type="molecule type" value="Genomic_DNA"/>
</dbReference>
<comment type="caution">
    <text evidence="1">The sequence shown here is derived from an EMBL/GenBank/DDBJ whole genome shotgun (WGS) entry which is preliminary data.</text>
</comment>
<organism evidence="1 2">
    <name type="scientific">Candidatus Electronema aureum</name>
    <dbReference type="NCBI Taxonomy" id="2005002"/>
    <lineage>
        <taxon>Bacteria</taxon>
        <taxon>Pseudomonadati</taxon>
        <taxon>Thermodesulfobacteriota</taxon>
        <taxon>Desulfobulbia</taxon>
        <taxon>Desulfobulbales</taxon>
        <taxon>Desulfobulbaceae</taxon>
        <taxon>Candidatus Electronema</taxon>
    </lineage>
</organism>
<accession>A0A521FZA5</accession>
<name>A0A521FZA5_9BACT</name>
<evidence type="ECO:0000313" key="1">
    <source>
        <dbReference type="EMBL" id="TAA74094.1"/>
    </source>
</evidence>
<evidence type="ECO:0000313" key="2">
    <source>
        <dbReference type="Proteomes" id="UP000316238"/>
    </source>
</evidence>
<proteinExistence type="predicted"/>
<gene>
    <name evidence="1" type="ORF">CDV28_14022</name>
</gene>
<dbReference type="AlphaFoldDB" id="A0A521FZA5"/>